<evidence type="ECO:0000313" key="15">
    <source>
        <dbReference type="WBParaSite" id="MBELARI_LOCUS6915"/>
    </source>
</evidence>
<dbReference type="PANTHER" id="PTHR24223:SF415">
    <property type="entry name" value="FI20190P1"/>
    <property type="match status" value="1"/>
</dbReference>
<dbReference type="GO" id="GO:0140359">
    <property type="term" value="F:ABC-type transporter activity"/>
    <property type="evidence" value="ECO:0007669"/>
    <property type="project" value="InterPro"/>
</dbReference>
<dbReference type="InterPro" id="IPR050173">
    <property type="entry name" value="ABC_transporter_C-like"/>
</dbReference>
<feature type="transmembrane region" description="Helical" evidence="10">
    <location>
        <begin position="256"/>
        <end position="275"/>
    </location>
</feature>
<dbReference type="SUPFAM" id="SSF82615">
    <property type="entry name" value="Polo-box domain"/>
    <property type="match status" value="1"/>
</dbReference>
<evidence type="ECO:0000256" key="2">
    <source>
        <dbReference type="ARBA" id="ARBA00009726"/>
    </source>
</evidence>
<dbReference type="GO" id="GO:0016887">
    <property type="term" value="F:ATP hydrolysis activity"/>
    <property type="evidence" value="ECO:0007669"/>
    <property type="project" value="InterPro"/>
</dbReference>
<dbReference type="PANTHER" id="PTHR24223">
    <property type="entry name" value="ATP-BINDING CASSETTE SUB-FAMILY C"/>
    <property type="match status" value="1"/>
</dbReference>
<evidence type="ECO:0000256" key="10">
    <source>
        <dbReference type="SAM" id="Phobius"/>
    </source>
</evidence>
<dbReference type="GO" id="GO:0012505">
    <property type="term" value="C:endomembrane system"/>
    <property type="evidence" value="ECO:0007669"/>
    <property type="project" value="UniProtKB-SubCell"/>
</dbReference>
<dbReference type="InterPro" id="IPR000959">
    <property type="entry name" value="POLO_box_dom"/>
</dbReference>
<sequence length="599" mass="67939">MNQHLLKAGEKFAPKEGNELARLPCLCSWFRTGSAIVLHLTNGTLQINFFNDHIKLILCPHLGAAKLIDREKKLGTFKLEFLEKHGFDGDLRSRLKYAEGMIERLMTKTNVITKSEVSSASGQAAWSSGDLDSIDSKSPKSLSEILQRVADVISNAIRICLAIPPLLVLIAPFFLLNFLYLRFYLRGARQLNRLSSLQRSFLIAKFRETIQGVTSIRVFKMVNSEIAEFSRFVDGVTICNFASFGSSRWLEIRLELLSNSTIFLVVLFGIFMSRASAISPALLGLCITSAMAITERLYLGIKAFGHLETEAVSIERIYEYTKLPSEKPWKNDFEPPRNWPQNGGIIWSDYSAKYRPNLSLSLKNVNVSVKPGEKIAVIGRTGSGKSSLSLSLYRIFESAAGRILIDDIDISTLGLHDIRKKLTIIPQDPMFFSGTIRFNLDPFKKFDDEKIWEALEKCQLKKCFAESAEKLEYKIEEEGNNMRLGLRFEKRGKSHLSMGQRQFIFLGRALLRKAKILILDEATASCDPNTDRLIQEVIRRNFADSSVLTIAHRLETVSDYDKVMVFSHGEIVEFDQAERLLANPDSFYTKMLRSYYRSE</sequence>
<evidence type="ECO:0000256" key="4">
    <source>
        <dbReference type="ARBA" id="ARBA00022692"/>
    </source>
</evidence>
<evidence type="ECO:0000313" key="14">
    <source>
        <dbReference type="Proteomes" id="UP000887575"/>
    </source>
</evidence>
<keyword evidence="6" id="KW-0547">Nucleotide-binding</keyword>
<proteinExistence type="inferred from homology"/>
<feature type="transmembrane region" description="Helical" evidence="10">
    <location>
        <begin position="162"/>
        <end position="185"/>
    </location>
</feature>
<evidence type="ECO:0000259" key="12">
    <source>
        <dbReference type="PROSITE" id="PS50893"/>
    </source>
</evidence>
<keyword evidence="9 10" id="KW-0472">Membrane</keyword>
<dbReference type="GO" id="GO:0005524">
    <property type="term" value="F:ATP binding"/>
    <property type="evidence" value="ECO:0007669"/>
    <property type="project" value="UniProtKB-KW"/>
</dbReference>
<dbReference type="WBParaSite" id="MBELARI_LOCUS6915">
    <property type="protein sequence ID" value="MBELARI_LOCUS6915"/>
    <property type="gene ID" value="MBELARI_LOCUS6915"/>
</dbReference>
<dbReference type="Pfam" id="PF00005">
    <property type="entry name" value="ABC_tran"/>
    <property type="match status" value="1"/>
</dbReference>
<feature type="domain" description="ABC transmembrane type-1" evidence="13">
    <location>
        <begin position="128"/>
        <end position="309"/>
    </location>
</feature>
<keyword evidence="4 10" id="KW-0812">Transmembrane</keyword>
<organism evidence="14 15">
    <name type="scientific">Mesorhabditis belari</name>
    <dbReference type="NCBI Taxonomy" id="2138241"/>
    <lineage>
        <taxon>Eukaryota</taxon>
        <taxon>Metazoa</taxon>
        <taxon>Ecdysozoa</taxon>
        <taxon>Nematoda</taxon>
        <taxon>Chromadorea</taxon>
        <taxon>Rhabditida</taxon>
        <taxon>Rhabditina</taxon>
        <taxon>Rhabditomorpha</taxon>
        <taxon>Rhabditoidea</taxon>
        <taxon>Rhabditidae</taxon>
        <taxon>Mesorhabditinae</taxon>
        <taxon>Mesorhabditis</taxon>
    </lineage>
</organism>
<evidence type="ECO:0000256" key="5">
    <source>
        <dbReference type="ARBA" id="ARBA00022737"/>
    </source>
</evidence>
<dbReference type="GO" id="GO:0016020">
    <property type="term" value="C:membrane"/>
    <property type="evidence" value="ECO:0007669"/>
    <property type="project" value="InterPro"/>
</dbReference>
<dbReference type="CDD" id="cd18580">
    <property type="entry name" value="ABC_6TM_ABCC_D2"/>
    <property type="match status" value="1"/>
</dbReference>
<dbReference type="InterPro" id="IPR011527">
    <property type="entry name" value="ABC1_TM_dom"/>
</dbReference>
<comment type="similarity">
    <text evidence="2">Belongs to the ABC transporter superfamily. ABCC family. Conjugate transporter (TC 3.A.1.208) subfamily.</text>
</comment>
<dbReference type="CDD" id="cd03244">
    <property type="entry name" value="ABCC_MRP_domain2"/>
    <property type="match status" value="1"/>
</dbReference>
<dbReference type="PROSITE" id="PS50893">
    <property type="entry name" value="ABC_TRANSPORTER_2"/>
    <property type="match status" value="1"/>
</dbReference>
<dbReference type="PROSITE" id="PS50078">
    <property type="entry name" value="POLO_BOX"/>
    <property type="match status" value="1"/>
</dbReference>
<feature type="domain" description="POLO box" evidence="11">
    <location>
        <begin position="25"/>
        <end position="107"/>
    </location>
</feature>
<evidence type="ECO:0000256" key="1">
    <source>
        <dbReference type="ARBA" id="ARBA00004127"/>
    </source>
</evidence>
<dbReference type="FunFam" id="3.40.50.300:FF:000074">
    <property type="entry name" value="Multidrug resistance-associated protein 5 isoform 1"/>
    <property type="match status" value="1"/>
</dbReference>
<dbReference type="InterPro" id="IPR027417">
    <property type="entry name" value="P-loop_NTPase"/>
</dbReference>
<dbReference type="SUPFAM" id="SSF52540">
    <property type="entry name" value="P-loop containing nucleoside triphosphate hydrolases"/>
    <property type="match status" value="1"/>
</dbReference>
<keyword evidence="14" id="KW-1185">Reference proteome</keyword>
<evidence type="ECO:0000256" key="6">
    <source>
        <dbReference type="ARBA" id="ARBA00022741"/>
    </source>
</evidence>
<dbReference type="InterPro" id="IPR003593">
    <property type="entry name" value="AAA+_ATPase"/>
</dbReference>
<evidence type="ECO:0000259" key="13">
    <source>
        <dbReference type="PROSITE" id="PS50929"/>
    </source>
</evidence>
<protein>
    <submittedName>
        <fullName evidence="15">Uncharacterized protein</fullName>
    </submittedName>
</protein>
<dbReference type="InterPro" id="IPR036947">
    <property type="entry name" value="POLO_box_dom_sf"/>
</dbReference>
<dbReference type="InterPro" id="IPR003439">
    <property type="entry name" value="ABC_transporter-like_ATP-bd"/>
</dbReference>
<dbReference type="InterPro" id="IPR044726">
    <property type="entry name" value="ABCC_6TM_D2"/>
</dbReference>
<dbReference type="Pfam" id="PF00664">
    <property type="entry name" value="ABC_membrane"/>
    <property type="match status" value="1"/>
</dbReference>
<dbReference type="Pfam" id="PF00659">
    <property type="entry name" value="POLO_box"/>
    <property type="match status" value="1"/>
</dbReference>
<evidence type="ECO:0000256" key="3">
    <source>
        <dbReference type="ARBA" id="ARBA00022448"/>
    </source>
</evidence>
<name>A0AAF3FJ68_9BILA</name>
<evidence type="ECO:0000256" key="7">
    <source>
        <dbReference type="ARBA" id="ARBA00022840"/>
    </source>
</evidence>
<dbReference type="PROSITE" id="PS50929">
    <property type="entry name" value="ABC_TM1F"/>
    <property type="match status" value="1"/>
</dbReference>
<reference evidence="15" key="1">
    <citation type="submission" date="2024-02" db="UniProtKB">
        <authorList>
            <consortium name="WormBaseParasite"/>
        </authorList>
    </citation>
    <scope>IDENTIFICATION</scope>
</reference>
<dbReference type="Gene3D" id="1.20.1560.10">
    <property type="entry name" value="ABC transporter type 1, transmembrane domain"/>
    <property type="match status" value="1"/>
</dbReference>
<dbReference type="Gene3D" id="3.30.1120.30">
    <property type="entry name" value="POLO box domain"/>
    <property type="match status" value="1"/>
</dbReference>
<dbReference type="SUPFAM" id="SSF90123">
    <property type="entry name" value="ABC transporter transmembrane region"/>
    <property type="match status" value="1"/>
</dbReference>
<accession>A0AAF3FJ68</accession>
<evidence type="ECO:0000256" key="9">
    <source>
        <dbReference type="ARBA" id="ARBA00023136"/>
    </source>
</evidence>
<evidence type="ECO:0000256" key="8">
    <source>
        <dbReference type="ARBA" id="ARBA00022989"/>
    </source>
</evidence>
<dbReference type="CDD" id="cd13117">
    <property type="entry name" value="POLO_box_2"/>
    <property type="match status" value="1"/>
</dbReference>
<keyword evidence="3" id="KW-0813">Transport</keyword>
<keyword evidence="7" id="KW-0067">ATP-binding</keyword>
<keyword evidence="8 10" id="KW-1133">Transmembrane helix</keyword>
<dbReference type="InterPro" id="IPR036640">
    <property type="entry name" value="ABC1_TM_sf"/>
</dbReference>
<dbReference type="InterPro" id="IPR033695">
    <property type="entry name" value="POLO_box_2"/>
</dbReference>
<dbReference type="SMART" id="SM00382">
    <property type="entry name" value="AAA"/>
    <property type="match status" value="1"/>
</dbReference>
<comment type="subcellular location">
    <subcellularLocation>
        <location evidence="1">Endomembrane system</location>
        <topology evidence="1">Multi-pass membrane protein</topology>
    </subcellularLocation>
</comment>
<feature type="domain" description="ABC transporter" evidence="12">
    <location>
        <begin position="346"/>
        <end position="593"/>
    </location>
</feature>
<keyword evidence="5" id="KW-0677">Repeat</keyword>
<dbReference type="AlphaFoldDB" id="A0AAF3FJ68"/>
<dbReference type="Proteomes" id="UP000887575">
    <property type="component" value="Unassembled WGS sequence"/>
</dbReference>
<dbReference type="Gene3D" id="3.40.50.300">
    <property type="entry name" value="P-loop containing nucleotide triphosphate hydrolases"/>
    <property type="match status" value="1"/>
</dbReference>
<evidence type="ECO:0000259" key="11">
    <source>
        <dbReference type="PROSITE" id="PS50078"/>
    </source>
</evidence>